<keyword evidence="4" id="KW-0275">Fatty acid biosynthesis</keyword>
<gene>
    <name evidence="5" type="ORF">M0220_01730</name>
</gene>
<reference evidence="5" key="1">
    <citation type="submission" date="2022-05" db="EMBL/GenBank/DDBJ databases">
        <title>Complete sequence of a novel PHA-producing Halomonas strain.</title>
        <authorList>
            <person name="Zheng Z."/>
        </authorList>
    </citation>
    <scope>NUCLEOTIDE SEQUENCE</scope>
    <source>
        <strain evidence="5">ZZQ-149</strain>
    </source>
</reference>
<proteinExistence type="predicted"/>
<evidence type="ECO:0000313" key="5">
    <source>
        <dbReference type="EMBL" id="UYO74910.1"/>
    </source>
</evidence>
<dbReference type="RefSeq" id="WP_264018523.1">
    <property type="nucleotide sequence ID" value="NZ_CP096973.1"/>
</dbReference>
<name>A0AA46TQW4_9GAMM</name>
<keyword evidence="6" id="KW-1185">Reference proteome</keyword>
<evidence type="ECO:0000313" key="6">
    <source>
        <dbReference type="Proteomes" id="UP001164935"/>
    </source>
</evidence>
<keyword evidence="3" id="KW-0443">Lipid metabolism</keyword>
<sequence length="211" mass="23830">MNFLAHAWLAHAGSDEFLYGNLIADGVKGQDLTAWSPEVASGIRHHRRVDAWIDRHPNVLKAKRRAPSAQRRYVGIALDIVWDHFLARQQAGEQQHQLIERCYQLLQAWPAPQRLSTMMPLMIKHDWLHRYADFDFTCRAVAGVGQRLSGPNRLAELVPWLYEDYPCLAADFSVLWQECRATLTSSGGTTEGGDYLKMVKVKGINDGGGYA</sequence>
<dbReference type="Proteomes" id="UP001164935">
    <property type="component" value="Chromosome"/>
</dbReference>
<evidence type="ECO:0000256" key="3">
    <source>
        <dbReference type="ARBA" id="ARBA00023098"/>
    </source>
</evidence>
<evidence type="ECO:0000256" key="2">
    <source>
        <dbReference type="ARBA" id="ARBA00022801"/>
    </source>
</evidence>
<accession>A0AA46TQW4</accession>
<dbReference type="GO" id="GO:0006633">
    <property type="term" value="P:fatty acid biosynthetic process"/>
    <property type="evidence" value="ECO:0007669"/>
    <property type="project" value="UniProtKB-KW"/>
</dbReference>
<dbReference type="PANTHER" id="PTHR38764:SF1">
    <property type="entry name" value="ACYL CARRIER PROTEIN PHOSPHODIESTERASE"/>
    <property type="match status" value="1"/>
</dbReference>
<dbReference type="InterPro" id="IPR007431">
    <property type="entry name" value="ACP_PD"/>
</dbReference>
<protein>
    <submittedName>
        <fullName evidence="5">ACP phosphodiesterase</fullName>
    </submittedName>
</protein>
<dbReference type="Pfam" id="PF04336">
    <property type="entry name" value="ACP_PD"/>
    <property type="match status" value="1"/>
</dbReference>
<evidence type="ECO:0000256" key="1">
    <source>
        <dbReference type="ARBA" id="ARBA00022516"/>
    </source>
</evidence>
<organism evidence="5 6">
    <name type="scientific">Halomonas qinghailakensis</name>
    <dbReference type="NCBI Taxonomy" id="2937790"/>
    <lineage>
        <taxon>Bacteria</taxon>
        <taxon>Pseudomonadati</taxon>
        <taxon>Pseudomonadota</taxon>
        <taxon>Gammaproteobacteria</taxon>
        <taxon>Oceanospirillales</taxon>
        <taxon>Halomonadaceae</taxon>
        <taxon>Halomonas</taxon>
    </lineage>
</organism>
<keyword evidence="2" id="KW-0378">Hydrolase</keyword>
<keyword evidence="1" id="KW-0444">Lipid biosynthesis</keyword>
<evidence type="ECO:0000256" key="4">
    <source>
        <dbReference type="ARBA" id="ARBA00023160"/>
    </source>
</evidence>
<dbReference type="PANTHER" id="PTHR38764">
    <property type="entry name" value="ACYL CARRIER PROTEIN PHOSPHODIESTERASE"/>
    <property type="match status" value="1"/>
</dbReference>
<dbReference type="KEGG" id="hqn:M0220_01730"/>
<keyword evidence="4" id="KW-0276">Fatty acid metabolism</keyword>
<dbReference type="EMBL" id="CP096973">
    <property type="protein sequence ID" value="UYO74910.1"/>
    <property type="molecule type" value="Genomic_DNA"/>
</dbReference>
<dbReference type="GO" id="GO:0008770">
    <property type="term" value="F:[acyl-carrier-protein] phosphodiesterase activity"/>
    <property type="evidence" value="ECO:0007669"/>
    <property type="project" value="InterPro"/>
</dbReference>
<dbReference type="AlphaFoldDB" id="A0AA46TQW4"/>